<dbReference type="RefSeq" id="XP_065329614.1">
    <property type="nucleotide sequence ID" value="XM_065473542.1"/>
</dbReference>
<protein>
    <submittedName>
        <fullName evidence="1">Uncharacterized protein</fullName>
    </submittedName>
</protein>
<proteinExistence type="predicted"/>
<dbReference type="AlphaFoldDB" id="A0AAX4JBT5"/>
<name>A0AAX4JBT5_9MICR</name>
<keyword evidence="2" id="KW-1185">Reference proteome</keyword>
<dbReference type="KEGG" id="vnx:VNE69_05063"/>
<sequence length="552" mass="65522">MNILKVVSAILFVQANLETCKIIQDDLLKKIKTGNYRFCDMRKGKNYIDIIAVYKRNKYKFYLKWTTRQEPIFQKILTIIPEGQKSVKNIIKLLEDKLKTLVNYKNENAYSFIYEEYDYYNCPITKELVEEVKKRNVLRRINKEYSKIIYENICHSGDIFEKIITEIRTLKDGSITEQQSSICYYDNLKTGKKFIVLTIDIENVLYFFEFCINELYHKFDFEVNVADTCEDKILHKLQDIYELSPDNCNLSLRDNDEYINITSSHINIRKKEEKYSIYIKTDELYFEYFNIYPSCPSEGPCTPNIYKYKVSETCNMEFEKICSKLTNTEYTNEIELFYNLLKNHNKIEFLVKRIISKPESAIHMIFSFQYRKNKKKFRSGEKFMIGNKKDSEHHITHVIRKLTKLVKEDLKGIDLYVIVICLIIEAEAYIQENDVSDDKIFKTLKEIGEIIDEKNKTTTVDTSTTEKNIDLFNILKEIVTISNNKLLEMTYKTIALFTGSNSINIYEYKGKLIKKNKIEMKTDAKESNLEVLKIKKYNEELKEKLREKTEKM</sequence>
<organism evidence="1 2">
    <name type="scientific">Vairimorpha necatrix</name>
    <dbReference type="NCBI Taxonomy" id="6039"/>
    <lineage>
        <taxon>Eukaryota</taxon>
        <taxon>Fungi</taxon>
        <taxon>Fungi incertae sedis</taxon>
        <taxon>Microsporidia</taxon>
        <taxon>Nosematidae</taxon>
        <taxon>Vairimorpha</taxon>
    </lineage>
</organism>
<dbReference type="GeneID" id="90541287"/>
<evidence type="ECO:0000313" key="1">
    <source>
        <dbReference type="EMBL" id="WUR03469.1"/>
    </source>
</evidence>
<dbReference type="EMBL" id="CP142730">
    <property type="protein sequence ID" value="WUR03469.1"/>
    <property type="molecule type" value="Genomic_DNA"/>
</dbReference>
<gene>
    <name evidence="1" type="ORF">VNE69_05063</name>
</gene>
<dbReference type="Proteomes" id="UP001334084">
    <property type="component" value="Chromosome 5"/>
</dbReference>
<accession>A0AAX4JBT5</accession>
<evidence type="ECO:0000313" key="2">
    <source>
        <dbReference type="Proteomes" id="UP001334084"/>
    </source>
</evidence>
<reference evidence="1" key="1">
    <citation type="journal article" date="2024" name="BMC Genomics">
        <title>Functional annotation of a divergent genome using sequence and structure-based similarity.</title>
        <authorList>
            <person name="Svedberg D."/>
            <person name="Winiger R.R."/>
            <person name="Berg A."/>
            <person name="Sharma H."/>
            <person name="Tellgren-Roth C."/>
            <person name="Debrunner-Vossbrinck B.A."/>
            <person name="Vossbrinck C.R."/>
            <person name="Barandun J."/>
        </authorList>
    </citation>
    <scope>NUCLEOTIDE SEQUENCE</scope>
    <source>
        <strain evidence="1">Illinois isolate</strain>
    </source>
</reference>